<proteinExistence type="evidence at protein level"/>
<evidence type="ECO:0000313" key="1">
    <source>
        <dbReference type="Ensembl" id="ENSP00000434687.1"/>
    </source>
</evidence>
<name>E9PNN4_HUMAN</name>
<reference evidence="1" key="5">
    <citation type="submission" date="2025-09" db="UniProtKB">
        <authorList>
            <consortium name="Ensembl"/>
        </authorList>
    </citation>
    <scope>IDENTIFICATION</scope>
</reference>
<dbReference type="HOGENOM" id="CLU_222473_0_0_1"/>
<dbReference type="GeneTree" id="ENSGT00940000156124"/>
<organism evidence="1 2">
    <name type="scientific">Homo sapiens</name>
    <name type="common">Human</name>
    <dbReference type="NCBI Taxonomy" id="9606"/>
    <lineage>
        <taxon>Eukaryota</taxon>
        <taxon>Metazoa</taxon>
        <taxon>Chordata</taxon>
        <taxon>Craniata</taxon>
        <taxon>Vertebrata</taxon>
        <taxon>Euteleostomi</taxon>
        <taxon>Mammalia</taxon>
        <taxon>Eutheria</taxon>
        <taxon>Euarchontoglires</taxon>
        <taxon>Primates</taxon>
        <taxon>Haplorrhini</taxon>
        <taxon>Catarrhini</taxon>
        <taxon>Hominidae</taxon>
        <taxon>Homo</taxon>
    </lineage>
</organism>
<dbReference type="VEuPathDB" id="HostDB:ENSG00000135365"/>
<feature type="non-terminal residue" evidence="1">
    <location>
        <position position="11"/>
    </location>
</feature>
<dbReference type="Antibodypedia" id="26236">
    <property type="antibodies" value="231 antibodies from 29 providers"/>
</dbReference>
<evidence type="ECO:0000313" key="2">
    <source>
        <dbReference type="Proteomes" id="UP000005640"/>
    </source>
</evidence>
<evidence type="ECO:0007829" key="4">
    <source>
        <dbReference type="ProteomicsDB" id="E9PNN4"/>
    </source>
</evidence>
<dbReference type="MassIVE" id="E9PNN4"/>
<dbReference type="EMBL" id="AC024475">
    <property type="status" value="NOT_ANNOTATED_CDS"/>
    <property type="molecule type" value="Genomic_DNA"/>
</dbReference>
<dbReference type="Ensembl" id="ENST00000527782.5">
    <property type="protein sequence ID" value="ENSP00000434687.1"/>
    <property type="gene ID" value="ENSG00000135365.17"/>
</dbReference>
<reference evidence="1" key="4">
    <citation type="submission" date="2025-08" db="UniProtKB">
        <authorList>
            <consortium name="Ensembl"/>
        </authorList>
    </citation>
    <scope>IDENTIFICATION</scope>
</reference>
<evidence type="ECO:0007829" key="3">
    <source>
        <dbReference type="PeptideAtlas" id="E9PNN4"/>
    </source>
</evidence>
<dbReference type="OMA" id="ANPLYNF"/>
<dbReference type="EMBL" id="AC068385">
    <property type="status" value="NOT_ANNOTATED_CDS"/>
    <property type="molecule type" value="Genomic_DNA"/>
</dbReference>
<dbReference type="Bgee" id="ENSG00000135365">
    <property type="expression patterns" value="Expressed in tendon of biceps brachii and 192 other cell types or tissues"/>
</dbReference>
<sequence>MELQTLQEALK</sequence>
<protein>
    <submittedName>
        <fullName evidence="1">PHD finger protein 21A</fullName>
    </submittedName>
</protein>
<dbReference type="ExpressionAtlas" id="E9PNN4">
    <property type="expression patterns" value="baseline and differential"/>
</dbReference>
<dbReference type="ChiTaRS" id="PHF21A">
    <property type="organism name" value="human"/>
</dbReference>
<dbReference type="OpenTargets" id="ENSG00000135365"/>
<dbReference type="HGNC" id="HGNC:24156">
    <property type="gene designation" value="PHF21A"/>
</dbReference>
<reference evidence="1 2" key="2">
    <citation type="journal article" date="2004" name="Nature">
        <title>Finishing the euchromatic sequence of the human genome.</title>
        <authorList>
            <consortium name="International Human Genome Sequencing Consortium"/>
        </authorList>
    </citation>
    <scope>NUCLEOTIDE SEQUENCE [LARGE SCALE GENOMIC DNA]</scope>
</reference>
<keyword evidence="2" id="KW-1185">Reference proteome</keyword>
<dbReference type="EMBL" id="AC129913">
    <property type="status" value="NOT_ANNOTATED_CDS"/>
    <property type="molecule type" value="Genomic_DNA"/>
</dbReference>
<dbReference type="OrthoDB" id="336088at2759"/>
<reference evidence="1 2" key="3">
    <citation type="journal article" date="2006" name="Nature">
        <title>Human chromosome 11 DNA sequence and analysis including novel gene identification.</title>
        <authorList>
            <person name="Taylor T.D."/>
            <person name="Noguchi H."/>
            <person name="Totoki Y."/>
            <person name="Toyoda A."/>
            <person name="Kuroki Y."/>
            <person name="Dewar K."/>
            <person name="Lloyd C."/>
            <person name="Itoh T."/>
            <person name="Takeda T."/>
            <person name="Kim D.W."/>
            <person name="She X."/>
            <person name="Barlow K.F."/>
            <person name="Bloom T."/>
            <person name="Bruford E."/>
            <person name="Chang J.L."/>
            <person name="Cuomo C.A."/>
            <person name="Eichler E."/>
            <person name="FitzGerald M.G."/>
            <person name="Jaffe D.B."/>
            <person name="LaButti K."/>
            <person name="Nicol R."/>
            <person name="Park H.S."/>
            <person name="Seaman C."/>
            <person name="Sougnez C."/>
            <person name="Yang X."/>
            <person name="Zimmer A.R."/>
            <person name="Zody M.C."/>
            <person name="Birren B.W."/>
            <person name="Nusbaum C."/>
            <person name="Fujiyama A."/>
            <person name="Hattori M."/>
            <person name="Rogers J."/>
            <person name="Lander E.S."/>
            <person name="Sakaki Y."/>
        </authorList>
    </citation>
    <scope>NUCLEOTIDE SEQUENCE [LARGE SCALE GENOMIC DNA]</scope>
</reference>
<dbReference type="Proteomes" id="UP000005640">
    <property type="component" value="Chromosome 11"/>
</dbReference>
<reference evidence="1 2" key="1">
    <citation type="journal article" date="2001" name="Nature">
        <title>Initial sequencing and analysis of the human genome.</title>
        <authorList>
            <consortium name="International Human Genome Sequencing Consortium"/>
            <person name="Lander E.S."/>
            <person name="Linton L.M."/>
            <person name="Birren B."/>
            <person name="Nusbaum C."/>
            <person name="Zody M.C."/>
            <person name="Baldwin J."/>
            <person name="Devon K."/>
            <person name="Dewar K."/>
            <person name="Doyle M."/>
            <person name="FitzHugh W."/>
            <person name="Funke R."/>
            <person name="Gage D."/>
            <person name="Harris K."/>
            <person name="Heaford A."/>
            <person name="Howland J."/>
            <person name="Kann L."/>
            <person name="Lehoczky J."/>
            <person name="LeVine R."/>
            <person name="McEwan P."/>
            <person name="McKernan K."/>
            <person name="Meldrim J."/>
            <person name="Mesirov J.P."/>
            <person name="Miranda C."/>
            <person name="Morris W."/>
            <person name="Naylor J."/>
            <person name="Raymond C."/>
            <person name="Rosetti M."/>
            <person name="Santos R."/>
            <person name="Sheridan A."/>
            <person name="Sougnez C."/>
            <person name="Stange-Thomann N."/>
            <person name="Stojanovic N."/>
            <person name="Subramanian A."/>
            <person name="Wyman D."/>
            <person name="Rogers J."/>
            <person name="Sulston J."/>
            <person name="Ainscough R."/>
            <person name="Beck S."/>
            <person name="Bentley D."/>
            <person name="Burton J."/>
            <person name="Clee C."/>
            <person name="Carter N."/>
            <person name="Coulson A."/>
            <person name="Deadman R."/>
            <person name="Deloukas P."/>
            <person name="Dunham A."/>
            <person name="Dunham I."/>
            <person name="Durbin R."/>
            <person name="French L."/>
            <person name="Grafham D."/>
            <person name="Gregory S."/>
            <person name="Hubbard T."/>
            <person name="Humphray S."/>
            <person name="Hunt A."/>
            <person name="Jones M."/>
            <person name="Lloyd C."/>
            <person name="McMurray A."/>
            <person name="Matthews L."/>
            <person name="Mercer S."/>
            <person name="Milne S."/>
            <person name="Mullikin J.C."/>
            <person name="Mungall A."/>
            <person name="Plumb R."/>
            <person name="Ross M."/>
            <person name="Shownkeen R."/>
            <person name="Sims S."/>
            <person name="Waterston R.H."/>
            <person name="Wilson R.K."/>
            <person name="Hillier L.W."/>
            <person name="McPherson J.D."/>
            <person name="Marra M.A."/>
            <person name="Mardis E.R."/>
            <person name="Fulton L.A."/>
            <person name="Chinwalla A.T."/>
            <person name="Pepin K.H."/>
            <person name="Gish W.R."/>
            <person name="Chissoe S.L."/>
            <person name="Wendl M.C."/>
            <person name="Delehaunty K.D."/>
            <person name="Miner T.L."/>
            <person name="Delehaunty A."/>
            <person name="Kramer J.B."/>
            <person name="Cook L.L."/>
            <person name="Fulton R.S."/>
            <person name="Johnson D.L."/>
            <person name="Minx P.J."/>
            <person name="Clifton S.W."/>
            <person name="Hawkins T."/>
            <person name="Branscomb E."/>
            <person name="Predki P."/>
            <person name="Richardson P."/>
            <person name="Wenning S."/>
            <person name="Slezak T."/>
            <person name="Doggett N."/>
            <person name="Cheng J.F."/>
            <person name="Olsen A."/>
            <person name="Lucas S."/>
            <person name="Elkin C."/>
            <person name="Uberbacher E."/>
            <person name="Frazier M."/>
            <person name="Gibbs R.A."/>
            <person name="Muzny D.M."/>
            <person name="Scherer S.E."/>
            <person name="Bouck J.B."/>
            <person name="Sodergren E.J."/>
            <person name="Worley K.C."/>
            <person name="Rives C.M."/>
            <person name="Gorrell J.H."/>
            <person name="Metzker M.L."/>
            <person name="Naylor S.L."/>
            <person name="Kucherlapati R.S."/>
            <person name="Nelson D.L."/>
            <person name="Weinstock G.M."/>
            <person name="Sakaki Y."/>
            <person name="Fujiyama A."/>
            <person name="Hattori M."/>
            <person name="Yada T."/>
            <person name="Toyoda A."/>
            <person name="Itoh T."/>
            <person name="Kawagoe C."/>
            <person name="Watanabe H."/>
            <person name="Totoki Y."/>
            <person name="Taylor T."/>
            <person name="Weissenbach J."/>
            <person name="Heilig R."/>
            <person name="Saurin W."/>
            <person name="Artiguenave F."/>
            <person name="Brottier P."/>
            <person name="Bruls T."/>
            <person name="Pelletier E."/>
            <person name="Robert C."/>
            <person name="Wincker P."/>
            <person name="Smith D.R."/>
            <person name="Doucette-Stamm L."/>
            <person name="Rubenfield M."/>
            <person name="Weinstock K."/>
            <person name="Lee H.M."/>
            <person name="Dubois J."/>
            <person name="Rosenthal A."/>
            <person name="Platzer M."/>
            <person name="Nyakatura G."/>
            <person name="Taudien S."/>
            <person name="Rump A."/>
            <person name="Yang H."/>
            <person name="Yu J."/>
            <person name="Wang J."/>
            <person name="Huang G."/>
            <person name="Gu J."/>
            <person name="Hood L."/>
            <person name="Rowen L."/>
            <person name="Madan A."/>
            <person name="Qin S."/>
            <person name="Davis R.W."/>
            <person name="Federspiel N.A."/>
            <person name="Abola A.P."/>
            <person name="Proctor M.J."/>
            <person name="Myers R.M."/>
            <person name="Schmutz J."/>
            <person name="Dickson M."/>
            <person name="Grimwood J."/>
            <person name="Cox D.R."/>
            <person name="Olson M.V."/>
            <person name="Kaul R."/>
            <person name="Raymond C."/>
            <person name="Shimizu N."/>
            <person name="Kawasaki K."/>
            <person name="Minoshima S."/>
            <person name="Evans G.A."/>
            <person name="Athanasiou M."/>
            <person name="Schultz R."/>
            <person name="Roe B.A."/>
            <person name="Chen F."/>
            <person name="Pan H."/>
            <person name="Ramser J."/>
            <person name="Lehrach H."/>
            <person name="Reinhardt R."/>
            <person name="McCombie W.R."/>
            <person name="de la Bastide M."/>
            <person name="Dedhia N."/>
            <person name="Blocker H."/>
            <person name="Hornischer K."/>
            <person name="Nordsiek G."/>
            <person name="Agarwala R."/>
            <person name="Aravind L."/>
            <person name="Bailey J.A."/>
            <person name="Bateman A."/>
            <person name="Batzoglou S."/>
            <person name="Birney E."/>
            <person name="Bork P."/>
            <person name="Brown D.G."/>
            <person name="Burge C.B."/>
            <person name="Cerutti L."/>
            <person name="Chen H.C."/>
            <person name="Church D."/>
            <person name="Clamp M."/>
            <person name="Copley R.R."/>
            <person name="Doerks T."/>
            <person name="Eddy S.R."/>
            <person name="Eichler E.E."/>
            <person name="Furey T.S."/>
            <person name="Galagan J."/>
            <person name="Gilbert J.G."/>
            <person name="Harmon C."/>
            <person name="Hayashizaki Y."/>
            <person name="Haussler D."/>
            <person name="Hermjakob H."/>
            <person name="Hokamp K."/>
            <person name="Jang W."/>
            <person name="Johnson L.S."/>
            <person name="Jones T.A."/>
            <person name="Kasif S."/>
            <person name="Kaspryzk A."/>
            <person name="Kennedy S."/>
            <person name="Kent W.J."/>
            <person name="Kitts P."/>
            <person name="Koonin E.V."/>
            <person name="Korf I."/>
            <person name="Kulp D."/>
            <person name="Lancet D."/>
            <person name="Lowe T.M."/>
            <person name="McLysaght A."/>
            <person name="Mikkelsen T."/>
            <person name="Moran J.V."/>
            <person name="Mulder N."/>
            <person name="Pollara V.J."/>
            <person name="Ponting C.P."/>
            <person name="Schuler G."/>
            <person name="Schultz J."/>
            <person name="Slater G."/>
            <person name="Smit A.F."/>
            <person name="Stupka E."/>
            <person name="Szustakowski J."/>
            <person name="Thierry-Mieg D."/>
            <person name="Thierry-Mieg J."/>
            <person name="Wagner L."/>
            <person name="Wallis J."/>
            <person name="Wheeler R."/>
            <person name="Williams A."/>
            <person name="Wolf Y.I."/>
            <person name="Wolfe K.H."/>
            <person name="Yang S.P."/>
            <person name="Yeh R.F."/>
            <person name="Collins F."/>
            <person name="Guyer M.S."/>
            <person name="Peterson J."/>
            <person name="Felsenfeld A."/>
            <person name="Wetterstrand K.A."/>
            <person name="Patrinos A."/>
            <person name="Morgan M.J."/>
            <person name="de Jong P."/>
            <person name="Catanese J.J."/>
            <person name="Osoegawa K."/>
            <person name="Shizuya H."/>
            <person name="Choi S."/>
            <person name="Chen Y.J."/>
        </authorList>
    </citation>
    <scope>NUCLEOTIDE SEQUENCE [LARGE SCALE GENOMIC DNA]</scope>
</reference>
<keyword evidence="3 4" id="KW-1267">Proteomics identification</keyword>
<gene>
    <name evidence="1" type="primary">PHF21A</name>
</gene>
<dbReference type="Ensembl" id="ENST00000527782.5">
    <property type="protein sequence ID" value="ENSP00000434687.1"/>
    <property type="gene ID" value="ENSG00000135365.18"/>
</dbReference>
<dbReference type="UCSC" id="uc058avf.1">
    <property type="organism name" value="human"/>
</dbReference>
<accession>E9PNN4</accession>
<dbReference type="ProteomicsDB" id="22468"/>
<dbReference type="EMBL" id="KF455382">
    <property type="status" value="NOT_ANNOTATED_CDS"/>
    <property type="molecule type" value="Genomic_DNA"/>
</dbReference>